<evidence type="ECO:0000256" key="2">
    <source>
        <dbReference type="ARBA" id="ARBA00022448"/>
    </source>
</evidence>
<dbReference type="GO" id="GO:0005886">
    <property type="term" value="C:plasma membrane"/>
    <property type="evidence" value="ECO:0007669"/>
    <property type="project" value="UniProtKB-SubCell"/>
</dbReference>
<dbReference type="PROSITE" id="PS50928">
    <property type="entry name" value="ABC_TM1"/>
    <property type="match status" value="1"/>
</dbReference>
<dbReference type="Proteomes" id="UP000185696">
    <property type="component" value="Unassembled WGS sequence"/>
</dbReference>
<dbReference type="Pfam" id="PF00528">
    <property type="entry name" value="BPD_transp_1"/>
    <property type="match status" value="1"/>
</dbReference>
<feature type="transmembrane region" description="Helical" evidence="7">
    <location>
        <begin position="223"/>
        <end position="248"/>
    </location>
</feature>
<dbReference type="PANTHER" id="PTHR30151:SF0">
    <property type="entry name" value="ABC TRANSPORTER PERMEASE PROTEIN MJ0413-RELATED"/>
    <property type="match status" value="1"/>
</dbReference>
<accession>A0A7Z1AWG1</accession>
<keyword evidence="5 7" id="KW-1133">Transmembrane helix</keyword>
<dbReference type="Gene3D" id="1.10.3720.10">
    <property type="entry name" value="MetI-like"/>
    <property type="match status" value="1"/>
</dbReference>
<evidence type="ECO:0000256" key="5">
    <source>
        <dbReference type="ARBA" id="ARBA00022989"/>
    </source>
</evidence>
<dbReference type="InterPro" id="IPR000515">
    <property type="entry name" value="MetI-like"/>
</dbReference>
<feature type="transmembrane region" description="Helical" evidence="7">
    <location>
        <begin position="101"/>
        <end position="121"/>
    </location>
</feature>
<feature type="domain" description="ABC transmembrane type-1" evidence="8">
    <location>
        <begin position="61"/>
        <end position="240"/>
    </location>
</feature>
<protein>
    <recommendedName>
        <fullName evidence="8">ABC transmembrane type-1 domain-containing protein</fullName>
    </recommendedName>
</protein>
<keyword evidence="6 7" id="KW-0472">Membrane</keyword>
<evidence type="ECO:0000256" key="6">
    <source>
        <dbReference type="ARBA" id="ARBA00023136"/>
    </source>
</evidence>
<comment type="subcellular location">
    <subcellularLocation>
        <location evidence="1 7">Cell membrane</location>
        <topology evidence="1 7">Multi-pass membrane protein</topology>
    </subcellularLocation>
</comment>
<evidence type="ECO:0000256" key="7">
    <source>
        <dbReference type="RuleBase" id="RU363032"/>
    </source>
</evidence>
<keyword evidence="3" id="KW-1003">Cell membrane</keyword>
<name>A0A7Z1AWG1_9PSEU</name>
<feature type="transmembrane region" description="Helical" evidence="7">
    <location>
        <begin position="127"/>
        <end position="146"/>
    </location>
</feature>
<dbReference type="GO" id="GO:0055085">
    <property type="term" value="P:transmembrane transport"/>
    <property type="evidence" value="ECO:0007669"/>
    <property type="project" value="InterPro"/>
</dbReference>
<keyword evidence="4 7" id="KW-0812">Transmembrane</keyword>
<evidence type="ECO:0000256" key="3">
    <source>
        <dbReference type="ARBA" id="ARBA00022475"/>
    </source>
</evidence>
<gene>
    <name evidence="9" type="ORF">BLA60_24370</name>
</gene>
<organism evidence="9 10">
    <name type="scientific">Actinophytocola xinjiangensis</name>
    <dbReference type="NCBI Taxonomy" id="485602"/>
    <lineage>
        <taxon>Bacteria</taxon>
        <taxon>Bacillati</taxon>
        <taxon>Actinomycetota</taxon>
        <taxon>Actinomycetes</taxon>
        <taxon>Pseudonocardiales</taxon>
        <taxon>Pseudonocardiaceae</taxon>
    </lineage>
</organism>
<comment type="caution">
    <text evidence="9">The sequence shown here is derived from an EMBL/GenBank/DDBJ whole genome shotgun (WGS) entry which is preliminary data.</text>
</comment>
<evidence type="ECO:0000313" key="9">
    <source>
        <dbReference type="EMBL" id="OLF08012.1"/>
    </source>
</evidence>
<dbReference type="SUPFAM" id="SSF161098">
    <property type="entry name" value="MetI-like"/>
    <property type="match status" value="1"/>
</dbReference>
<evidence type="ECO:0000259" key="8">
    <source>
        <dbReference type="PROSITE" id="PS50928"/>
    </source>
</evidence>
<dbReference type="PANTHER" id="PTHR30151">
    <property type="entry name" value="ALKANE SULFONATE ABC TRANSPORTER-RELATED, MEMBRANE SUBUNIT"/>
    <property type="match status" value="1"/>
</dbReference>
<dbReference type="EMBL" id="MSIF01000013">
    <property type="protein sequence ID" value="OLF08012.1"/>
    <property type="molecule type" value="Genomic_DNA"/>
</dbReference>
<keyword evidence="10" id="KW-1185">Reference proteome</keyword>
<keyword evidence="2 7" id="KW-0813">Transport</keyword>
<evidence type="ECO:0000256" key="1">
    <source>
        <dbReference type="ARBA" id="ARBA00004651"/>
    </source>
</evidence>
<dbReference type="InterPro" id="IPR035906">
    <property type="entry name" value="MetI-like_sf"/>
</dbReference>
<dbReference type="AlphaFoldDB" id="A0A7Z1AWG1"/>
<feature type="transmembrane region" description="Helical" evidence="7">
    <location>
        <begin position="12"/>
        <end position="32"/>
    </location>
</feature>
<sequence>MNRPVARRINVLGAAVFVLALGLWELLVRTSILDFAYLPPPTVVAQGLGELVSSGELGEALGHTLFAALSGWALAALAGVAAGSVLGLVRPVWMYSMASLEALRALPIVAFVPVAVLLFGFSVQTEIMVAFYAALWPILLNTISGMRTEPRMLESGAVLRLSRAAVLWKIRLPGATAMIVVGLRLGLSVSLVLTLVAEMVGNPAGLGFLLVEKGQALQPGQMFAAVFVIGVTGIILNALVMGAARLAFRGQMASSGEVSS</sequence>
<proteinExistence type="inferred from homology"/>
<evidence type="ECO:0000313" key="10">
    <source>
        <dbReference type="Proteomes" id="UP000185696"/>
    </source>
</evidence>
<reference evidence="9 10" key="1">
    <citation type="submission" date="2016-12" db="EMBL/GenBank/DDBJ databases">
        <title>The draft genome sequence of Actinophytocola xinjiangensis.</title>
        <authorList>
            <person name="Wang W."/>
            <person name="Yuan L."/>
        </authorList>
    </citation>
    <scope>NUCLEOTIDE SEQUENCE [LARGE SCALE GENOMIC DNA]</scope>
    <source>
        <strain evidence="9 10">CGMCC 4.4663</strain>
    </source>
</reference>
<feature type="transmembrane region" description="Helical" evidence="7">
    <location>
        <begin position="65"/>
        <end position="89"/>
    </location>
</feature>
<evidence type="ECO:0000256" key="4">
    <source>
        <dbReference type="ARBA" id="ARBA00022692"/>
    </source>
</evidence>
<comment type="similarity">
    <text evidence="7">Belongs to the binding-protein-dependent transport system permease family.</text>
</comment>